<evidence type="ECO:0000313" key="4">
    <source>
        <dbReference type="Proteomes" id="UP001152795"/>
    </source>
</evidence>
<keyword evidence="4" id="KW-1185">Reference proteome</keyword>
<comment type="caution">
    <text evidence="3">The sequence shown here is derived from an EMBL/GenBank/DDBJ whole genome shotgun (WGS) entry which is preliminary data.</text>
</comment>
<dbReference type="InterPro" id="IPR005312">
    <property type="entry name" value="DUF1759"/>
</dbReference>
<evidence type="ECO:0000256" key="1">
    <source>
        <dbReference type="SAM" id="Coils"/>
    </source>
</evidence>
<reference evidence="3" key="1">
    <citation type="submission" date="2020-04" db="EMBL/GenBank/DDBJ databases">
        <authorList>
            <person name="Alioto T."/>
            <person name="Alioto T."/>
            <person name="Gomez Garrido J."/>
        </authorList>
    </citation>
    <scope>NUCLEOTIDE SEQUENCE</scope>
    <source>
        <strain evidence="3">A484AB</strain>
    </source>
</reference>
<gene>
    <name evidence="3" type="ORF">PACLA_8A041684</name>
</gene>
<feature type="non-terminal residue" evidence="3">
    <location>
        <position position="473"/>
    </location>
</feature>
<organism evidence="3 4">
    <name type="scientific">Paramuricea clavata</name>
    <name type="common">Red gorgonian</name>
    <name type="synonym">Violescent sea-whip</name>
    <dbReference type="NCBI Taxonomy" id="317549"/>
    <lineage>
        <taxon>Eukaryota</taxon>
        <taxon>Metazoa</taxon>
        <taxon>Cnidaria</taxon>
        <taxon>Anthozoa</taxon>
        <taxon>Octocorallia</taxon>
        <taxon>Malacalcyonacea</taxon>
        <taxon>Plexauridae</taxon>
        <taxon>Paramuricea</taxon>
    </lineage>
</organism>
<proteinExistence type="predicted"/>
<evidence type="ECO:0000256" key="2">
    <source>
        <dbReference type="SAM" id="MobiDB-lite"/>
    </source>
</evidence>
<feature type="coiled-coil region" evidence="1">
    <location>
        <begin position="143"/>
        <end position="192"/>
    </location>
</feature>
<protein>
    <submittedName>
        <fullName evidence="3">Uncharacterized protein</fullName>
    </submittedName>
</protein>
<dbReference type="AlphaFoldDB" id="A0A6S7K254"/>
<dbReference type="PANTHER" id="PTHR47331">
    <property type="entry name" value="PHD-TYPE DOMAIN-CONTAINING PROTEIN"/>
    <property type="match status" value="1"/>
</dbReference>
<evidence type="ECO:0000313" key="3">
    <source>
        <dbReference type="EMBL" id="CAB4037508.1"/>
    </source>
</evidence>
<name>A0A6S7K254_PARCT</name>
<dbReference type="Proteomes" id="UP001152795">
    <property type="component" value="Unassembled WGS sequence"/>
</dbReference>
<feature type="compositionally biased region" description="Basic and acidic residues" evidence="2">
    <location>
        <begin position="108"/>
        <end position="118"/>
    </location>
</feature>
<dbReference type="Pfam" id="PF03564">
    <property type="entry name" value="DUF1759"/>
    <property type="match status" value="1"/>
</dbReference>
<dbReference type="OrthoDB" id="8046937at2759"/>
<dbReference type="EMBL" id="CACRXK020023173">
    <property type="protein sequence ID" value="CAB4037508.1"/>
    <property type="molecule type" value="Genomic_DNA"/>
</dbReference>
<sequence>SVDRELVEKIGALNLSKAACIEGLSLLYKDVEVLLANDAPKEELNCYLEKISVSFGYFQTVHLDYCQGLESKPELLTEALYLYNKQLRKKLDIVSKLHNTMRGEAEREMFDVRPEDSVSRAGSRRSSRSSLGSVPSSASSSEIRRIRAKQAVARLKMKQLKQRQELLKQEEKIKMNREMLDIRNEIEQADLEAQIIDNDECADACNVQPPAGKLDPNPKECVQRDTEGPLCTSIVRPTQSTENNMMETHSSINLGRTEEQIPPIGPCYHLTLSLTTSRAPGKGFVLPKPDLLKFDGNPLNYWGFIRSFENTVERNTFNENEKLMYLLQYCTGEANKVIRSCAMMNPAEGYKAVRKLLKERFGHPYKIAMSCIRNVINGVQIKASDSAGLLAFADQLMECEATLDAIGYLDEVNSSDNLGRVVERLPYHLKAKWLERAQDLLEAGKRPRLNHISEFVMARAKSANNPIFAAVST</sequence>
<feature type="compositionally biased region" description="Low complexity" evidence="2">
    <location>
        <begin position="128"/>
        <end position="141"/>
    </location>
</feature>
<accession>A0A6S7K254</accession>
<keyword evidence="1" id="KW-0175">Coiled coil</keyword>
<feature type="region of interest" description="Disordered" evidence="2">
    <location>
        <begin position="108"/>
        <end position="143"/>
    </location>
</feature>